<accession>A0A348G1I3</accession>
<sequence>MSGDIEAGDYVKVKRFLESRIGSDKTVCLNSPGGSFFEGMKIASLFREEGVATYVPDRALCASACGIIFLGGTVWGDLPHSSRTLHVGGTLGFHYPYLNKQALGLGPFSAQQIDAAWKVAMMSVAEILENSEWLGISKDFMKEWMKHGEDSMLIIDTVKMAIMSNIQLDGIPHQSITNKAYEIACLNLVDAEAPSLKARSDDINFGYDPTPSSDLHQTKTLRSEDGKTITTFTKHEFDTYTRTTGCDFTGEVGGADLAARIWIGGMAAEVNEERTAELARPRVDPWFFFPPSYKLSSFSQTPARPQPPSR</sequence>
<gene>
    <name evidence="1" type="ORF">BLTE_21010</name>
</gene>
<dbReference type="KEGG" id="blag:BLTE_21010"/>
<dbReference type="Gene3D" id="3.90.226.10">
    <property type="entry name" value="2-enoyl-CoA Hydratase, Chain A, domain 1"/>
    <property type="match status" value="1"/>
</dbReference>
<keyword evidence="2" id="KW-1185">Reference proteome</keyword>
<dbReference type="Proteomes" id="UP000266934">
    <property type="component" value="Chromosome"/>
</dbReference>
<dbReference type="EMBL" id="AP018907">
    <property type="protein sequence ID" value="BBF93416.1"/>
    <property type="molecule type" value="Genomic_DNA"/>
</dbReference>
<proteinExistence type="predicted"/>
<name>A0A348G1I3_9HYPH</name>
<dbReference type="AlphaFoldDB" id="A0A348G1I3"/>
<evidence type="ECO:0000313" key="1">
    <source>
        <dbReference type="EMBL" id="BBF93416.1"/>
    </source>
</evidence>
<evidence type="ECO:0000313" key="2">
    <source>
        <dbReference type="Proteomes" id="UP000266934"/>
    </source>
</evidence>
<protein>
    <recommendedName>
        <fullName evidence="3">ATP-dependent Clp protease proteolytic subunit</fullName>
    </recommendedName>
</protein>
<dbReference type="SUPFAM" id="SSF52096">
    <property type="entry name" value="ClpP/crotonase"/>
    <property type="match status" value="1"/>
</dbReference>
<dbReference type="InterPro" id="IPR029045">
    <property type="entry name" value="ClpP/crotonase-like_dom_sf"/>
</dbReference>
<reference evidence="1 2" key="1">
    <citation type="submission" date="2018-08" db="EMBL/GenBank/DDBJ databases">
        <title>Complete genome sequencing of Blastochloris tepida GI.</title>
        <authorList>
            <person name="Tsukatani Y."/>
            <person name="Mori H."/>
        </authorList>
    </citation>
    <scope>NUCLEOTIDE SEQUENCE [LARGE SCALE GENOMIC DNA]</scope>
    <source>
        <strain evidence="1 2">GI</strain>
    </source>
</reference>
<organism evidence="1 2">
    <name type="scientific">Blastochloris tepida</name>
    <dbReference type="NCBI Taxonomy" id="2233851"/>
    <lineage>
        <taxon>Bacteria</taxon>
        <taxon>Pseudomonadati</taxon>
        <taxon>Pseudomonadota</taxon>
        <taxon>Alphaproteobacteria</taxon>
        <taxon>Hyphomicrobiales</taxon>
        <taxon>Blastochloridaceae</taxon>
        <taxon>Blastochloris</taxon>
    </lineage>
</organism>
<evidence type="ECO:0008006" key="3">
    <source>
        <dbReference type="Google" id="ProtNLM"/>
    </source>
</evidence>